<gene>
    <name evidence="3" type="ORF">WJX81_000321</name>
</gene>
<dbReference type="SUPFAM" id="SSF56112">
    <property type="entry name" value="Protein kinase-like (PK-like)"/>
    <property type="match status" value="1"/>
</dbReference>
<organism evidence="3 4">
    <name type="scientific">Elliptochloris bilobata</name>
    <dbReference type="NCBI Taxonomy" id="381761"/>
    <lineage>
        <taxon>Eukaryota</taxon>
        <taxon>Viridiplantae</taxon>
        <taxon>Chlorophyta</taxon>
        <taxon>core chlorophytes</taxon>
        <taxon>Trebouxiophyceae</taxon>
        <taxon>Trebouxiophyceae incertae sedis</taxon>
        <taxon>Elliptochloris clade</taxon>
        <taxon>Elliptochloris</taxon>
    </lineage>
</organism>
<dbReference type="InterPro" id="IPR004147">
    <property type="entry name" value="ABC1_dom"/>
</dbReference>
<sequence length="630" mass="68318">MAKAGKVAAAAAADGAATLWRARTAQGSGVEPSEAFSEGTYAAPELPHWVRARMAGIPALPEGWADPGARLLREWALRPGWGARVAIINALYAGGAPVQRLLPVLIAESLRRDRFAMALTGPPAELWVTPTPSPPPGALRAVWGGFVQSVADLWRAVSLLLLFAPAALTAFPALQYGLGRSAWMLLLRHTLEAAGPAFIKWGQWAATRHDLFPPDMCTELEHLHTQAPAHSLGYTEAAVKRAFGASTDELFEDFPDAPVASGSIGQVYKAKLSAKGARNTGIDPGTVVAVKVRHPGVGQAIQRDFALMLRVARLLSLLPATAHLRLEDSLSQFAAPLREQVDLAREARHLWQFNYNFRHSRYVTFPYPVYPLVSDEVLVETFEEGEGISRYVEAGPKSAFNSRLAQLGSQTMLQMMLVDNLIHSDLHPGNILVALDPPPPPLLAPAAALLQRLAPYGLTVPEAWLQPRIVLLDVGMATHLSPEEQSIMLELFQALARLDGREIGRQTLRFSGSQQTCPDPQAFLSSLQTHFQRLQKGSWDDAQFANGAEAMSAVLELVRRHQVSMPGHICAVVVTTLVLEGWSSKLDPTHSVMDQVSAIVAPGTAGWAQRLSMAIDAVMLDQTSTRMLNC</sequence>
<accession>A0AAW1RST7</accession>
<keyword evidence="4" id="KW-1185">Reference proteome</keyword>
<protein>
    <recommendedName>
        <fullName evidence="2">ABC1 atypical kinase-like domain-containing protein</fullName>
    </recommendedName>
</protein>
<dbReference type="Proteomes" id="UP001445335">
    <property type="component" value="Unassembled WGS sequence"/>
</dbReference>
<feature type="domain" description="ABC1 atypical kinase-like" evidence="2">
    <location>
        <begin position="223"/>
        <end position="504"/>
    </location>
</feature>
<comment type="similarity">
    <text evidence="1">Belongs to the protein kinase superfamily. ADCK protein kinase family.</text>
</comment>
<dbReference type="Pfam" id="PF03109">
    <property type="entry name" value="ABC1"/>
    <property type="match status" value="1"/>
</dbReference>
<evidence type="ECO:0000313" key="3">
    <source>
        <dbReference type="EMBL" id="KAK9836261.1"/>
    </source>
</evidence>
<dbReference type="InterPro" id="IPR052402">
    <property type="entry name" value="ADCK_kinase"/>
</dbReference>
<dbReference type="PANTHER" id="PTHR45890:SF1">
    <property type="entry name" value="AARF DOMAIN CONTAINING KINASE 2"/>
    <property type="match status" value="1"/>
</dbReference>
<evidence type="ECO:0000256" key="1">
    <source>
        <dbReference type="ARBA" id="ARBA00009670"/>
    </source>
</evidence>
<dbReference type="EMBL" id="JALJOU010000025">
    <property type="protein sequence ID" value="KAK9836261.1"/>
    <property type="molecule type" value="Genomic_DNA"/>
</dbReference>
<evidence type="ECO:0000313" key="4">
    <source>
        <dbReference type="Proteomes" id="UP001445335"/>
    </source>
</evidence>
<proteinExistence type="inferred from homology"/>
<reference evidence="3 4" key="1">
    <citation type="journal article" date="2024" name="Nat. Commun.">
        <title>Phylogenomics reveals the evolutionary origins of lichenization in chlorophyte algae.</title>
        <authorList>
            <person name="Puginier C."/>
            <person name="Libourel C."/>
            <person name="Otte J."/>
            <person name="Skaloud P."/>
            <person name="Haon M."/>
            <person name="Grisel S."/>
            <person name="Petersen M."/>
            <person name="Berrin J.G."/>
            <person name="Delaux P.M."/>
            <person name="Dal Grande F."/>
            <person name="Keller J."/>
        </authorList>
    </citation>
    <scope>NUCLEOTIDE SEQUENCE [LARGE SCALE GENOMIC DNA]</scope>
    <source>
        <strain evidence="3 4">SAG 245.80</strain>
    </source>
</reference>
<evidence type="ECO:0000259" key="2">
    <source>
        <dbReference type="Pfam" id="PF03109"/>
    </source>
</evidence>
<dbReference type="InterPro" id="IPR011009">
    <property type="entry name" value="Kinase-like_dom_sf"/>
</dbReference>
<dbReference type="InterPro" id="IPR044095">
    <property type="entry name" value="ADCK2_dom"/>
</dbReference>
<dbReference type="PANTHER" id="PTHR45890">
    <property type="entry name" value="AARF DOMAIN CONTAINING KINASE 2 (PREDICTED)"/>
    <property type="match status" value="1"/>
</dbReference>
<name>A0AAW1RST7_9CHLO</name>
<dbReference type="AlphaFoldDB" id="A0AAW1RST7"/>
<dbReference type="CDD" id="cd13971">
    <property type="entry name" value="ADCK2-like"/>
    <property type="match status" value="1"/>
</dbReference>
<comment type="caution">
    <text evidence="3">The sequence shown here is derived from an EMBL/GenBank/DDBJ whole genome shotgun (WGS) entry which is preliminary data.</text>
</comment>